<dbReference type="Gene3D" id="3.30.200.20">
    <property type="entry name" value="Phosphorylase Kinase, domain 1"/>
    <property type="match status" value="1"/>
</dbReference>
<feature type="region of interest" description="Disordered" evidence="4">
    <location>
        <begin position="171"/>
        <end position="212"/>
    </location>
</feature>
<dbReference type="GO" id="GO:0004674">
    <property type="term" value="F:protein serine/threonine kinase activity"/>
    <property type="evidence" value="ECO:0007669"/>
    <property type="project" value="UniProtKB-KW"/>
</dbReference>
<keyword evidence="2" id="KW-0547">Nucleotide-binding</keyword>
<name>A0A8H8DGM3_9FUNG</name>
<feature type="compositionally biased region" description="Low complexity" evidence="4">
    <location>
        <begin position="171"/>
        <end position="202"/>
    </location>
</feature>
<dbReference type="PANTHER" id="PTHR24055">
    <property type="entry name" value="MITOGEN-ACTIVATED PROTEIN KINASE"/>
    <property type="match status" value="1"/>
</dbReference>
<organism evidence="5 6">
    <name type="scientific">Olpidium bornovanus</name>
    <dbReference type="NCBI Taxonomy" id="278681"/>
    <lineage>
        <taxon>Eukaryota</taxon>
        <taxon>Fungi</taxon>
        <taxon>Fungi incertae sedis</taxon>
        <taxon>Olpidiomycota</taxon>
        <taxon>Olpidiomycotina</taxon>
        <taxon>Olpidiomycetes</taxon>
        <taxon>Olpidiales</taxon>
        <taxon>Olpidiaceae</taxon>
        <taxon>Olpidium</taxon>
    </lineage>
</organism>
<dbReference type="InterPro" id="IPR011009">
    <property type="entry name" value="Kinase-like_dom_sf"/>
</dbReference>
<evidence type="ECO:0000313" key="6">
    <source>
        <dbReference type="Proteomes" id="UP000673691"/>
    </source>
</evidence>
<evidence type="ECO:0000256" key="2">
    <source>
        <dbReference type="ARBA" id="ARBA00022741"/>
    </source>
</evidence>
<keyword evidence="1" id="KW-0723">Serine/threonine-protein kinase</keyword>
<keyword evidence="3" id="KW-0067">ATP-binding</keyword>
<comment type="caution">
    <text evidence="5">The sequence shown here is derived from an EMBL/GenBank/DDBJ whole genome shotgun (WGS) entry which is preliminary data.</text>
</comment>
<sequence>CYDELVGLVGGAHGRWTPSILGFARVDQATREVRRQIQYVGFPTVVAKANGCRERQWLGRAGSGRWRGHPVTRKGEAVGSVFARGACRAEVIPKTPVEEDDDDEGLEGENARRHAPAAQQRAFSKRRKKNWGEGTRFRRVTTTMSAADVHPQHPPETSPLHEASALQLLQNQIQQQQQQQQQPLHQQQQQTLHQQQPLHQQPATRTRADAHAHGSWPLTAAQRLKAFNVGDDYEIALLVGEGASAVHKPTGQKVAIKKITPFDHSMFCLRTLREIKLLKYFNHENVVLDITRPKDLASFREVYLIQELMETDLHRVIRTQELSDDHC</sequence>
<proteinExistence type="predicted"/>
<dbReference type="Proteomes" id="UP000673691">
    <property type="component" value="Unassembled WGS sequence"/>
</dbReference>
<reference evidence="5 6" key="1">
    <citation type="journal article" name="Sci. Rep.">
        <title>Genome-scale phylogenetic analyses confirm Olpidium as the closest living zoosporic fungus to the non-flagellated, terrestrial fungi.</title>
        <authorList>
            <person name="Chang Y."/>
            <person name="Rochon D."/>
            <person name="Sekimoto S."/>
            <person name="Wang Y."/>
            <person name="Chovatia M."/>
            <person name="Sandor L."/>
            <person name="Salamov A."/>
            <person name="Grigoriev I.V."/>
            <person name="Stajich J.E."/>
            <person name="Spatafora J.W."/>
        </authorList>
    </citation>
    <scope>NUCLEOTIDE SEQUENCE [LARGE SCALE GENOMIC DNA]</scope>
    <source>
        <strain evidence="5">S191</strain>
    </source>
</reference>
<keyword evidence="1" id="KW-0418">Kinase</keyword>
<evidence type="ECO:0000313" key="5">
    <source>
        <dbReference type="EMBL" id="KAG5457521.1"/>
    </source>
</evidence>
<protein>
    <recommendedName>
        <fullName evidence="7">Mitogen-activated protein kinase</fullName>
    </recommendedName>
</protein>
<evidence type="ECO:0000256" key="4">
    <source>
        <dbReference type="SAM" id="MobiDB-lite"/>
    </source>
</evidence>
<dbReference type="SUPFAM" id="SSF81995">
    <property type="entry name" value="beta-sandwich domain of Sec23/24"/>
    <property type="match status" value="1"/>
</dbReference>
<dbReference type="SUPFAM" id="SSF56112">
    <property type="entry name" value="Protein kinase-like (PK-like)"/>
    <property type="match status" value="1"/>
</dbReference>
<dbReference type="OrthoDB" id="192887at2759"/>
<dbReference type="EMBL" id="JAEFCI010009934">
    <property type="protein sequence ID" value="KAG5457521.1"/>
    <property type="molecule type" value="Genomic_DNA"/>
</dbReference>
<feature type="compositionally biased region" description="Acidic residues" evidence="4">
    <location>
        <begin position="98"/>
        <end position="107"/>
    </location>
</feature>
<keyword evidence="6" id="KW-1185">Reference proteome</keyword>
<evidence type="ECO:0000256" key="3">
    <source>
        <dbReference type="ARBA" id="ARBA00022840"/>
    </source>
</evidence>
<evidence type="ECO:0008006" key="7">
    <source>
        <dbReference type="Google" id="ProtNLM"/>
    </source>
</evidence>
<feature type="region of interest" description="Disordered" evidence="4">
    <location>
        <begin position="92"/>
        <end position="159"/>
    </location>
</feature>
<dbReference type="InterPro" id="IPR050117">
    <property type="entry name" value="MAPK"/>
</dbReference>
<evidence type="ECO:0000256" key="1">
    <source>
        <dbReference type="ARBA" id="ARBA00022527"/>
    </source>
</evidence>
<accession>A0A8H8DGM3</accession>
<dbReference type="GO" id="GO:0005524">
    <property type="term" value="F:ATP binding"/>
    <property type="evidence" value="ECO:0007669"/>
    <property type="project" value="UniProtKB-KW"/>
</dbReference>
<gene>
    <name evidence="5" type="ORF">BJ554DRAFT_2437</name>
</gene>
<feature type="non-terminal residue" evidence="5">
    <location>
        <position position="327"/>
    </location>
</feature>
<dbReference type="AlphaFoldDB" id="A0A8H8DGM3"/>
<keyword evidence="1" id="KW-0808">Transferase</keyword>
<feature type="non-terminal residue" evidence="5">
    <location>
        <position position="1"/>
    </location>
</feature>